<dbReference type="Proteomes" id="UP000062519">
    <property type="component" value="Chromosome 2"/>
</dbReference>
<evidence type="ECO:0000256" key="1">
    <source>
        <dbReference type="SAM" id="MobiDB-lite"/>
    </source>
</evidence>
<dbReference type="EMBL" id="CP013387">
    <property type="protein sequence ID" value="AOJ05043.1"/>
    <property type="molecule type" value="Genomic_DNA"/>
</dbReference>
<proteinExistence type="predicted"/>
<name>A0A1B4FN15_9BURK</name>
<dbReference type="AlphaFoldDB" id="A0A1B4FN15"/>
<evidence type="ECO:0000313" key="3">
    <source>
        <dbReference type="Proteomes" id="UP000062519"/>
    </source>
</evidence>
<feature type="region of interest" description="Disordered" evidence="1">
    <location>
        <begin position="70"/>
        <end position="93"/>
    </location>
</feature>
<gene>
    <name evidence="2" type="ORF">WS70_25285</name>
</gene>
<accession>A0A1B4FN15</accession>
<keyword evidence="3" id="KW-1185">Reference proteome</keyword>
<reference evidence="2 3" key="1">
    <citation type="submission" date="2015-12" db="EMBL/GenBank/DDBJ databases">
        <title>Diversity of Burkholderia near neighbor genomes.</title>
        <authorList>
            <person name="Sahl J."/>
            <person name="Wagner D."/>
            <person name="Keim P."/>
        </authorList>
    </citation>
    <scope>NUCLEOTIDE SEQUENCE [LARGE SCALE GENOMIC DNA]</scope>
    <source>
        <strain evidence="2 3">BDU6</strain>
    </source>
</reference>
<organism evidence="2 3">
    <name type="scientific">Burkholderia mayonis</name>
    <dbReference type="NCBI Taxonomy" id="1385591"/>
    <lineage>
        <taxon>Bacteria</taxon>
        <taxon>Pseudomonadati</taxon>
        <taxon>Pseudomonadota</taxon>
        <taxon>Betaproteobacteria</taxon>
        <taxon>Burkholderiales</taxon>
        <taxon>Burkholderiaceae</taxon>
        <taxon>Burkholderia</taxon>
        <taxon>pseudomallei group</taxon>
    </lineage>
</organism>
<evidence type="ECO:0000313" key="2">
    <source>
        <dbReference type="EMBL" id="AOJ05043.1"/>
    </source>
</evidence>
<sequence>MEAMCAANSRESAMTQEQKVIRAKVGTLELARQLGNVSQACRVMRYSRDSVYRFKELNDRGGKAALQAISPEQPPLKSAAKHPLSSHLEIDFL</sequence>
<dbReference type="KEGG" id="buu:WS70_25285"/>
<dbReference type="Pfam" id="PF13551">
    <property type="entry name" value="HTH_29"/>
    <property type="match status" value="1"/>
</dbReference>
<protein>
    <submittedName>
        <fullName evidence="2">Uncharacterized protein</fullName>
    </submittedName>
</protein>